<evidence type="ECO:0000313" key="2">
    <source>
        <dbReference type="Proteomes" id="UP001604336"/>
    </source>
</evidence>
<protein>
    <submittedName>
        <fullName evidence="1">Uncharacterized protein</fullName>
    </submittedName>
</protein>
<keyword evidence="2" id="KW-1185">Reference proteome</keyword>
<name>A0ABD1SHP3_9LAMI</name>
<comment type="caution">
    <text evidence="1">The sequence shown here is derived from an EMBL/GenBank/DDBJ whole genome shotgun (WGS) entry which is preliminary data.</text>
</comment>
<dbReference type="EMBL" id="JBFOLK010000007">
    <property type="protein sequence ID" value="KAL2500011.1"/>
    <property type="molecule type" value="Genomic_DNA"/>
</dbReference>
<dbReference type="Proteomes" id="UP001604336">
    <property type="component" value="Unassembled WGS sequence"/>
</dbReference>
<accession>A0ABD1SHP3</accession>
<reference evidence="2" key="1">
    <citation type="submission" date="2024-07" db="EMBL/GenBank/DDBJ databases">
        <title>Two chromosome-level genome assemblies of Korean endemic species Abeliophyllum distichum and Forsythia ovata (Oleaceae).</title>
        <authorList>
            <person name="Jang H."/>
        </authorList>
    </citation>
    <scope>NUCLEOTIDE SEQUENCE [LARGE SCALE GENOMIC DNA]</scope>
</reference>
<gene>
    <name evidence="1" type="ORF">Adt_25561</name>
</gene>
<organism evidence="1 2">
    <name type="scientific">Abeliophyllum distichum</name>
    <dbReference type="NCBI Taxonomy" id="126358"/>
    <lineage>
        <taxon>Eukaryota</taxon>
        <taxon>Viridiplantae</taxon>
        <taxon>Streptophyta</taxon>
        <taxon>Embryophyta</taxon>
        <taxon>Tracheophyta</taxon>
        <taxon>Spermatophyta</taxon>
        <taxon>Magnoliopsida</taxon>
        <taxon>eudicotyledons</taxon>
        <taxon>Gunneridae</taxon>
        <taxon>Pentapetalae</taxon>
        <taxon>asterids</taxon>
        <taxon>lamiids</taxon>
        <taxon>Lamiales</taxon>
        <taxon>Oleaceae</taxon>
        <taxon>Forsythieae</taxon>
        <taxon>Abeliophyllum</taxon>
    </lineage>
</organism>
<proteinExistence type="predicted"/>
<sequence>MLPWSLNYLWIAEAEKGCGTKELQTQLPDWWSLLKNISPTRSRAGTPLISSYASWTLDELRPRFPDRVLRSSNVISTPRNHTDEVQRIQNDDLRTEHILTSDLFDPSRSRISLPMISRAHVDAGKLVMRPSSSSGGISRCPYPDEQPLTVSGLLHSPGLGKYAIHFQAEEGPRKKILLVVLTLIKQSTAQAHCNYVLLTRIIFHGFQR</sequence>
<evidence type="ECO:0000313" key="1">
    <source>
        <dbReference type="EMBL" id="KAL2500011.1"/>
    </source>
</evidence>
<dbReference type="AlphaFoldDB" id="A0ABD1SHP3"/>